<feature type="chain" id="PRO_5036398463" description="Secreted protein" evidence="1">
    <location>
        <begin position="22"/>
        <end position="115"/>
    </location>
</feature>
<dbReference type="EMBL" id="GISG01256588">
    <property type="protein sequence ID" value="MBA4672833.1"/>
    <property type="molecule type" value="Transcribed_RNA"/>
</dbReference>
<sequence length="115" mass="13195">MGKRLLTLLLLLPSLKRMWYSLSIGRQGCCYGGVSRCKRLQISASETRWIMGKVDKCQSIMGLTNTITSPFLLQSRHNFLKLQGLLILLKWTRRMLVLWPSLVMVALAREISMLL</sequence>
<proteinExistence type="predicted"/>
<accession>A0A7C9AR72</accession>
<keyword evidence="1" id="KW-0732">Signal</keyword>
<reference evidence="2" key="2">
    <citation type="submission" date="2020-07" db="EMBL/GenBank/DDBJ databases">
        <authorList>
            <person name="Vera ALvarez R."/>
            <person name="Arias-Moreno D.M."/>
            <person name="Jimenez-Jacinto V."/>
            <person name="Jimenez-Bremont J.F."/>
            <person name="Swaminathan K."/>
            <person name="Moose S.P."/>
            <person name="Guerrero-Gonzalez M.L."/>
            <person name="Marino-Ramirez L."/>
            <person name="Landsman D."/>
            <person name="Rodriguez-Kessler M."/>
            <person name="Delgado-Sanchez P."/>
        </authorList>
    </citation>
    <scope>NUCLEOTIDE SEQUENCE</scope>
    <source>
        <tissue evidence="2">Cladode</tissue>
    </source>
</reference>
<dbReference type="EMBL" id="GISG01256585">
    <property type="protein sequence ID" value="MBA4672831.1"/>
    <property type="molecule type" value="Transcribed_RNA"/>
</dbReference>
<evidence type="ECO:0000313" key="2">
    <source>
        <dbReference type="EMBL" id="MBA4672831.1"/>
    </source>
</evidence>
<protein>
    <recommendedName>
        <fullName evidence="3">Secreted protein</fullName>
    </recommendedName>
</protein>
<evidence type="ECO:0000256" key="1">
    <source>
        <dbReference type="SAM" id="SignalP"/>
    </source>
</evidence>
<name>A0A7C9AR72_OPUST</name>
<reference evidence="2" key="1">
    <citation type="journal article" date="2013" name="J. Plant Res.">
        <title>Effect of fungi and light on seed germination of three Opuntia species from semiarid lands of central Mexico.</title>
        <authorList>
            <person name="Delgado-Sanchez P."/>
            <person name="Jimenez-Bremont J.F."/>
            <person name="Guerrero-Gonzalez Mde L."/>
            <person name="Flores J."/>
        </authorList>
    </citation>
    <scope>NUCLEOTIDE SEQUENCE</scope>
    <source>
        <tissue evidence="2">Cladode</tissue>
    </source>
</reference>
<feature type="signal peptide" evidence="1">
    <location>
        <begin position="1"/>
        <end position="21"/>
    </location>
</feature>
<evidence type="ECO:0008006" key="3">
    <source>
        <dbReference type="Google" id="ProtNLM"/>
    </source>
</evidence>
<organism evidence="2">
    <name type="scientific">Opuntia streptacantha</name>
    <name type="common">Prickly pear cactus</name>
    <name type="synonym">Opuntia cardona</name>
    <dbReference type="NCBI Taxonomy" id="393608"/>
    <lineage>
        <taxon>Eukaryota</taxon>
        <taxon>Viridiplantae</taxon>
        <taxon>Streptophyta</taxon>
        <taxon>Embryophyta</taxon>
        <taxon>Tracheophyta</taxon>
        <taxon>Spermatophyta</taxon>
        <taxon>Magnoliopsida</taxon>
        <taxon>eudicotyledons</taxon>
        <taxon>Gunneridae</taxon>
        <taxon>Pentapetalae</taxon>
        <taxon>Caryophyllales</taxon>
        <taxon>Cactineae</taxon>
        <taxon>Cactaceae</taxon>
        <taxon>Opuntioideae</taxon>
        <taxon>Opuntia</taxon>
    </lineage>
</organism>
<dbReference type="AlphaFoldDB" id="A0A7C9AR72"/>